<proteinExistence type="predicted"/>
<dbReference type="EMBL" id="JAWJWE010000002">
    <property type="protein sequence ID" value="KAK6643216.1"/>
    <property type="molecule type" value="Genomic_DNA"/>
</dbReference>
<dbReference type="AlphaFoldDB" id="A0AAN8SDP4"/>
<evidence type="ECO:0000313" key="1">
    <source>
        <dbReference type="EMBL" id="KAK6643216.1"/>
    </source>
</evidence>
<sequence length="165" mass="18920">MIVTIIEEFKGRNRPDEYDRARPVEIGGQAGPIRRDPLANSKLKSLSISVAKSLPLIHECWPRGEEDSDGRVRIAKKLTKLVSPSRRRAFELGAEFYANKPEVGSPGRKRADVGPGNVKILFILLNVHPRPEFFRKSLLLTHNNFVIYERILFFVSWLDDRTLKR</sequence>
<accession>A0AAN8SDP4</accession>
<gene>
    <name evidence="1" type="ORF">RUM43_004720</name>
</gene>
<evidence type="ECO:0000313" key="2">
    <source>
        <dbReference type="Proteomes" id="UP001372834"/>
    </source>
</evidence>
<name>A0AAN8SDP4_POLSC</name>
<comment type="caution">
    <text evidence="1">The sequence shown here is derived from an EMBL/GenBank/DDBJ whole genome shotgun (WGS) entry which is preliminary data.</text>
</comment>
<organism evidence="1 2">
    <name type="scientific">Polyplax serrata</name>
    <name type="common">Common mouse louse</name>
    <dbReference type="NCBI Taxonomy" id="468196"/>
    <lineage>
        <taxon>Eukaryota</taxon>
        <taxon>Metazoa</taxon>
        <taxon>Ecdysozoa</taxon>
        <taxon>Arthropoda</taxon>
        <taxon>Hexapoda</taxon>
        <taxon>Insecta</taxon>
        <taxon>Pterygota</taxon>
        <taxon>Neoptera</taxon>
        <taxon>Paraneoptera</taxon>
        <taxon>Psocodea</taxon>
        <taxon>Troctomorpha</taxon>
        <taxon>Phthiraptera</taxon>
        <taxon>Anoplura</taxon>
        <taxon>Polyplacidae</taxon>
        <taxon>Polyplax</taxon>
    </lineage>
</organism>
<dbReference type="Proteomes" id="UP001372834">
    <property type="component" value="Unassembled WGS sequence"/>
</dbReference>
<reference evidence="1 2" key="1">
    <citation type="submission" date="2023-10" db="EMBL/GenBank/DDBJ databases">
        <title>Genomes of two closely related lineages of the louse Polyplax serrata with different host specificities.</title>
        <authorList>
            <person name="Martinu J."/>
            <person name="Tarabai H."/>
            <person name="Stefka J."/>
            <person name="Hypsa V."/>
        </authorList>
    </citation>
    <scope>NUCLEOTIDE SEQUENCE [LARGE SCALE GENOMIC DNA]</scope>
    <source>
        <strain evidence="1">HR10_N</strain>
    </source>
</reference>
<protein>
    <submittedName>
        <fullName evidence="1">Uncharacterized protein</fullName>
    </submittedName>
</protein>